<dbReference type="SUPFAM" id="SSF55874">
    <property type="entry name" value="ATPase domain of HSP90 chaperone/DNA topoisomerase II/histidine kinase"/>
    <property type="match status" value="1"/>
</dbReference>
<dbReference type="GO" id="GO:0000155">
    <property type="term" value="F:phosphorelay sensor kinase activity"/>
    <property type="evidence" value="ECO:0007669"/>
    <property type="project" value="InterPro"/>
</dbReference>
<keyword evidence="5" id="KW-1185">Reference proteome</keyword>
<keyword evidence="1" id="KW-0812">Transmembrane</keyword>
<name>A0A8X8IBM2_9BACT</name>
<dbReference type="Gene3D" id="3.30.565.10">
    <property type="entry name" value="Histidine kinase-like ATPase, C-terminal domain"/>
    <property type="match status" value="1"/>
</dbReference>
<dbReference type="AlphaFoldDB" id="A0A8X8IBM2"/>
<dbReference type="InterPro" id="IPR010559">
    <property type="entry name" value="Sig_transdc_His_kin_internal"/>
</dbReference>
<organism evidence="4 5">
    <name type="scientific">Hydrobacter penzbergensis</name>
    <dbReference type="NCBI Taxonomy" id="1235997"/>
    <lineage>
        <taxon>Bacteria</taxon>
        <taxon>Pseudomonadati</taxon>
        <taxon>Bacteroidota</taxon>
        <taxon>Chitinophagia</taxon>
        <taxon>Chitinophagales</taxon>
        <taxon>Chitinophagaceae</taxon>
        <taxon>Hydrobacter</taxon>
    </lineage>
</organism>
<evidence type="ECO:0000256" key="1">
    <source>
        <dbReference type="SAM" id="Phobius"/>
    </source>
</evidence>
<accession>A0A8X8IBM2</accession>
<dbReference type="GO" id="GO:0016020">
    <property type="term" value="C:membrane"/>
    <property type="evidence" value="ECO:0007669"/>
    <property type="project" value="InterPro"/>
</dbReference>
<gene>
    <name evidence="4" type="ORF">SAMN05444410_105145</name>
</gene>
<dbReference type="InterPro" id="IPR050640">
    <property type="entry name" value="Bact_2-comp_sensor_kinase"/>
</dbReference>
<evidence type="ECO:0000313" key="4">
    <source>
        <dbReference type="EMBL" id="SDW74248.1"/>
    </source>
</evidence>
<feature type="transmembrane region" description="Helical" evidence="1">
    <location>
        <begin position="40"/>
        <end position="59"/>
    </location>
</feature>
<sequence length="377" mass="44006">MLPLVAEKTCFVAERAGLPAGCAINGYFAAMKKPWYQQKWAVFSLHVITWLFLFSLPYLLRSSYKNEGAKKPVDEPGTFFLFGLIMNVLWVSVFYFNAFWLVPRFIYRKRYWWFAFAQLLLLFLLLFTSASLFRLLVSTKVFSVGPHLLVNFFIYLLIFSGSTTYRMVSDKIGEDRRLSEKENENLKTELALLRSQVSPHFMFNVLNNMVALARKKSDLLEPSLIKLSSLMRYMLYEADEEKVSLDKEIEYLQSYIDLQRQRFGNKVRVQVDLQADNEHYQIEPMLLIPFVENAFKHGTTLLEDPMININLQAEKNLLNFSVENRYNGMTVEEKDKTSGIGLANVKRRLQLLYNDAYKLNISNHDHLFTITLQIQLS</sequence>
<protein>
    <submittedName>
        <fullName evidence="4">GHKL domain-containing protein</fullName>
    </submittedName>
</protein>
<reference evidence="4 5" key="1">
    <citation type="submission" date="2016-10" db="EMBL/GenBank/DDBJ databases">
        <authorList>
            <person name="Varghese N."/>
            <person name="Submissions S."/>
        </authorList>
    </citation>
    <scope>NUCLEOTIDE SEQUENCE [LARGE SCALE GENOMIC DNA]</scope>
    <source>
        <strain evidence="4 5">DSM 25353</strain>
    </source>
</reference>
<proteinExistence type="predicted"/>
<evidence type="ECO:0000259" key="2">
    <source>
        <dbReference type="Pfam" id="PF06580"/>
    </source>
</evidence>
<keyword evidence="1" id="KW-1133">Transmembrane helix</keyword>
<feature type="domain" description="Sensor histidine kinase NatK-like C-terminal" evidence="3">
    <location>
        <begin position="291"/>
        <end position="375"/>
    </location>
</feature>
<feature type="transmembrane region" description="Helical" evidence="1">
    <location>
        <begin position="79"/>
        <end position="100"/>
    </location>
</feature>
<dbReference type="Proteomes" id="UP000198711">
    <property type="component" value="Unassembled WGS sequence"/>
</dbReference>
<dbReference type="Pfam" id="PF06580">
    <property type="entry name" value="His_kinase"/>
    <property type="match status" value="1"/>
</dbReference>
<feature type="domain" description="Signal transduction histidine kinase internal region" evidence="2">
    <location>
        <begin position="189"/>
        <end position="266"/>
    </location>
</feature>
<keyword evidence="1" id="KW-0472">Membrane</keyword>
<dbReference type="PANTHER" id="PTHR34220">
    <property type="entry name" value="SENSOR HISTIDINE KINASE YPDA"/>
    <property type="match status" value="1"/>
</dbReference>
<dbReference type="InterPro" id="IPR036890">
    <property type="entry name" value="HATPase_C_sf"/>
</dbReference>
<feature type="transmembrane region" description="Helical" evidence="1">
    <location>
        <begin position="112"/>
        <end position="136"/>
    </location>
</feature>
<feature type="transmembrane region" description="Helical" evidence="1">
    <location>
        <begin position="148"/>
        <end position="168"/>
    </location>
</feature>
<dbReference type="Pfam" id="PF14501">
    <property type="entry name" value="HATPase_c_5"/>
    <property type="match status" value="1"/>
</dbReference>
<dbReference type="EMBL" id="FNNO01000005">
    <property type="protein sequence ID" value="SDW74248.1"/>
    <property type="molecule type" value="Genomic_DNA"/>
</dbReference>
<dbReference type="PANTHER" id="PTHR34220:SF7">
    <property type="entry name" value="SENSOR HISTIDINE KINASE YPDA"/>
    <property type="match status" value="1"/>
</dbReference>
<dbReference type="InterPro" id="IPR032834">
    <property type="entry name" value="NatK-like_C"/>
</dbReference>
<evidence type="ECO:0000259" key="3">
    <source>
        <dbReference type="Pfam" id="PF14501"/>
    </source>
</evidence>
<evidence type="ECO:0000313" key="5">
    <source>
        <dbReference type="Proteomes" id="UP000198711"/>
    </source>
</evidence>
<comment type="caution">
    <text evidence="4">The sequence shown here is derived from an EMBL/GenBank/DDBJ whole genome shotgun (WGS) entry which is preliminary data.</text>
</comment>